<dbReference type="AlphaFoldDB" id="A0A1F6DHA0"/>
<comment type="caution">
    <text evidence="1">The sequence shown here is derived from an EMBL/GenBank/DDBJ whole genome shotgun (WGS) entry which is preliminary data.</text>
</comment>
<dbReference type="Gene3D" id="3.40.50.2020">
    <property type="match status" value="1"/>
</dbReference>
<name>A0A1F6DHA0_9BACT</name>
<protein>
    <submittedName>
        <fullName evidence="1">Uncharacterized protein</fullName>
    </submittedName>
</protein>
<accession>A0A1F6DHA0</accession>
<organism evidence="1 2">
    <name type="scientific">Candidatus Kaiserbacteria bacterium RIFCSPHIGHO2_01_FULL_56_24</name>
    <dbReference type="NCBI Taxonomy" id="1798487"/>
    <lineage>
        <taxon>Bacteria</taxon>
        <taxon>Candidatus Kaiseribacteriota</taxon>
    </lineage>
</organism>
<evidence type="ECO:0000313" key="1">
    <source>
        <dbReference type="EMBL" id="OGG60793.1"/>
    </source>
</evidence>
<dbReference type="EMBL" id="MFLA01000001">
    <property type="protein sequence ID" value="OGG60793.1"/>
    <property type="molecule type" value="Genomic_DNA"/>
</dbReference>
<proteinExistence type="predicted"/>
<sequence length="237" mass="26931">MPQLKVPSGRTFDMFDLQVMELAAVVGFIEWFEKPKKLASGKTSHIYVKGRQDATENPEFLKLACRKILTDTRTIMDTDDDRRRPRFIGIPHVAHGWTPAVSMVDEFEKITGRGACHAIMRSELKKHGAHTKWVARTDEPSLFRDFLFDNVVTDSGSKETALEHLVEDGFMPTEVDAMVFVDRQQGGLGNMVKLGFRSVHANYNLLDMTYAFQQLGKWPSDAVERVEREIAENQVTV</sequence>
<dbReference type="Proteomes" id="UP000176377">
    <property type="component" value="Unassembled WGS sequence"/>
</dbReference>
<evidence type="ECO:0000313" key="2">
    <source>
        <dbReference type="Proteomes" id="UP000176377"/>
    </source>
</evidence>
<dbReference type="InterPro" id="IPR029057">
    <property type="entry name" value="PRTase-like"/>
</dbReference>
<gene>
    <name evidence="1" type="ORF">A2765_01625</name>
</gene>
<reference evidence="1 2" key="1">
    <citation type="journal article" date="2016" name="Nat. Commun.">
        <title>Thousands of microbial genomes shed light on interconnected biogeochemical processes in an aquifer system.</title>
        <authorList>
            <person name="Anantharaman K."/>
            <person name="Brown C.T."/>
            <person name="Hug L.A."/>
            <person name="Sharon I."/>
            <person name="Castelle C.J."/>
            <person name="Probst A.J."/>
            <person name="Thomas B.C."/>
            <person name="Singh A."/>
            <person name="Wilkins M.J."/>
            <person name="Karaoz U."/>
            <person name="Brodie E.L."/>
            <person name="Williams K.H."/>
            <person name="Hubbard S.S."/>
            <person name="Banfield J.F."/>
        </authorList>
    </citation>
    <scope>NUCLEOTIDE SEQUENCE [LARGE SCALE GENOMIC DNA]</scope>
</reference>